<dbReference type="InterPro" id="IPR036259">
    <property type="entry name" value="MFS_trans_sf"/>
</dbReference>
<dbReference type="EMBL" id="AP018664">
    <property type="protein sequence ID" value="BBD99201.1"/>
    <property type="molecule type" value="Genomic_DNA"/>
</dbReference>
<evidence type="ECO:0000256" key="5">
    <source>
        <dbReference type="SAM" id="Phobius"/>
    </source>
</evidence>
<feature type="transmembrane region" description="Helical" evidence="5">
    <location>
        <begin position="293"/>
        <end position="313"/>
    </location>
</feature>
<feature type="transmembrane region" description="Helical" evidence="5">
    <location>
        <begin position="145"/>
        <end position="166"/>
    </location>
</feature>
<evidence type="ECO:0000313" key="8">
    <source>
        <dbReference type="Proteomes" id="UP000279959"/>
    </source>
</evidence>
<dbReference type="KEGG" id="sami:SAMIE_1027020"/>
<protein>
    <submittedName>
        <fullName evidence="7">MFS transporter</fullName>
    </submittedName>
</protein>
<comment type="subcellular location">
    <subcellularLocation>
        <location evidence="1">Membrane</location>
        <topology evidence="1">Multi-pass membrane protein</topology>
    </subcellularLocation>
</comment>
<feature type="transmembrane region" description="Helical" evidence="5">
    <location>
        <begin position="59"/>
        <end position="78"/>
    </location>
</feature>
<feature type="domain" description="Major facilitator superfamily (MFS) profile" evidence="6">
    <location>
        <begin position="1"/>
        <end position="408"/>
    </location>
</feature>
<dbReference type="PROSITE" id="PS50850">
    <property type="entry name" value="MFS"/>
    <property type="match status" value="1"/>
</dbReference>
<dbReference type="GO" id="GO:0046943">
    <property type="term" value="F:carboxylic acid transmembrane transporter activity"/>
    <property type="evidence" value="ECO:0007669"/>
    <property type="project" value="TreeGrafter"/>
</dbReference>
<feature type="transmembrane region" description="Helical" evidence="5">
    <location>
        <begin position="353"/>
        <end position="379"/>
    </location>
</feature>
<dbReference type="AlphaFoldDB" id="A0A494W4Q9"/>
<feature type="transmembrane region" description="Helical" evidence="5">
    <location>
        <begin position="269"/>
        <end position="286"/>
    </location>
</feature>
<dbReference type="PANTHER" id="PTHR23508">
    <property type="entry name" value="CARBOXYLIC ACID TRANSPORTER PROTEIN HOMOLOG"/>
    <property type="match status" value="1"/>
</dbReference>
<evidence type="ECO:0000313" key="7">
    <source>
        <dbReference type="EMBL" id="BBD99201.1"/>
    </source>
</evidence>
<gene>
    <name evidence="7" type="ORF">SAMIE_1027020</name>
</gene>
<dbReference type="Proteomes" id="UP000279959">
    <property type="component" value="Chromosome"/>
</dbReference>
<accession>A0A494W4Q9</accession>
<keyword evidence="2 5" id="KW-0812">Transmembrane</keyword>
<organism evidence="7 8">
    <name type="scientific">Sphingobium amiense</name>
    <dbReference type="NCBI Taxonomy" id="135719"/>
    <lineage>
        <taxon>Bacteria</taxon>
        <taxon>Pseudomonadati</taxon>
        <taxon>Pseudomonadota</taxon>
        <taxon>Alphaproteobacteria</taxon>
        <taxon>Sphingomonadales</taxon>
        <taxon>Sphingomonadaceae</taxon>
        <taxon>Sphingobium</taxon>
    </lineage>
</organism>
<keyword evidence="8" id="KW-1185">Reference proteome</keyword>
<dbReference type="Pfam" id="PF00083">
    <property type="entry name" value="Sugar_tr"/>
    <property type="match status" value="1"/>
</dbReference>
<dbReference type="InterPro" id="IPR020846">
    <property type="entry name" value="MFS_dom"/>
</dbReference>
<feature type="transmembrane region" description="Helical" evidence="5">
    <location>
        <begin position="385"/>
        <end position="404"/>
    </location>
</feature>
<dbReference type="Gene3D" id="1.20.1250.20">
    <property type="entry name" value="MFS general substrate transporter like domains"/>
    <property type="match status" value="1"/>
</dbReference>
<evidence type="ECO:0000259" key="6">
    <source>
        <dbReference type="PROSITE" id="PS50850"/>
    </source>
</evidence>
<evidence type="ECO:0000256" key="1">
    <source>
        <dbReference type="ARBA" id="ARBA00004141"/>
    </source>
</evidence>
<dbReference type="SUPFAM" id="SSF103473">
    <property type="entry name" value="MFS general substrate transporter"/>
    <property type="match status" value="1"/>
</dbReference>
<feature type="transmembrane region" description="Helical" evidence="5">
    <location>
        <begin position="117"/>
        <end position="139"/>
    </location>
</feature>
<sequence length="413" mass="42323">MFVDFFDLTMGGVIAASLLREGWTTLSLNSMFFSAAGLGAAAGVFAAGILADQIGRVRVLQLCLGLMTVGTLLCAGAPTMEFLIAARVLAAIGMGGVPTISYVYLSEVLPARVRGAWISGAGVAVAMSSTAASVTGYYMLPLGGWRPMFLLPVVAGLLLIVMLGMAPESPRWLAVRGRWQRATQELARIAAAAPTLIAASRTVANPVPAAATGPTAGPGALFRAPLLKRLLLAMGLAIAATVTSNSAVAWMPTVLMESASVERGLGDNFVIMLGAPLGSVVGYFILSRVSRRGALAVTSILGAGIAASCAFIGRDAGLIPLALVLMALINLVCTIILGVYLPELFPTALRARGSAFALTASRLSLIAAPFAMAAVLAAYGRPGVMLSLMACFLVVTLLVTALGVETASGPLQD</sequence>
<evidence type="ECO:0000256" key="3">
    <source>
        <dbReference type="ARBA" id="ARBA00022989"/>
    </source>
</evidence>
<feature type="transmembrane region" description="Helical" evidence="5">
    <location>
        <begin position="319"/>
        <end position="341"/>
    </location>
</feature>
<keyword evidence="3 5" id="KW-1133">Transmembrane helix</keyword>
<evidence type="ECO:0000256" key="2">
    <source>
        <dbReference type="ARBA" id="ARBA00022692"/>
    </source>
</evidence>
<name>A0A494W4Q9_9SPHN</name>
<keyword evidence="4 5" id="KW-0472">Membrane</keyword>
<feature type="transmembrane region" description="Helical" evidence="5">
    <location>
        <begin position="84"/>
        <end position="105"/>
    </location>
</feature>
<proteinExistence type="predicted"/>
<feature type="transmembrane region" description="Helical" evidence="5">
    <location>
        <begin position="230"/>
        <end position="249"/>
    </location>
</feature>
<feature type="transmembrane region" description="Helical" evidence="5">
    <location>
        <begin position="31"/>
        <end position="52"/>
    </location>
</feature>
<dbReference type="PANTHER" id="PTHR23508:SF10">
    <property type="entry name" value="CARBOXYLIC ACID TRANSPORTER PROTEIN HOMOLOG"/>
    <property type="match status" value="1"/>
</dbReference>
<reference evidence="7 8" key="1">
    <citation type="submission" date="2018-05" db="EMBL/GenBank/DDBJ databases">
        <title>Complete Genome Sequence of the Nonylphenol-Degrading Bacterium Sphingobium amiense DSM 16289T.</title>
        <authorList>
            <person name="Ootsuka M."/>
            <person name="Nishizawa T."/>
            <person name="Ohta H."/>
        </authorList>
    </citation>
    <scope>NUCLEOTIDE SEQUENCE [LARGE SCALE GENOMIC DNA]</scope>
    <source>
        <strain evidence="7 8">DSM 16289</strain>
    </source>
</reference>
<evidence type="ECO:0000256" key="4">
    <source>
        <dbReference type="ARBA" id="ARBA00023136"/>
    </source>
</evidence>
<dbReference type="GO" id="GO:0005886">
    <property type="term" value="C:plasma membrane"/>
    <property type="evidence" value="ECO:0007669"/>
    <property type="project" value="TreeGrafter"/>
</dbReference>
<dbReference type="InterPro" id="IPR005828">
    <property type="entry name" value="MFS_sugar_transport-like"/>
</dbReference>